<keyword evidence="3" id="KW-1185">Reference proteome</keyword>
<dbReference type="OrthoDB" id="6867569at2"/>
<evidence type="ECO:0000313" key="3">
    <source>
        <dbReference type="Proteomes" id="UP000319897"/>
    </source>
</evidence>
<proteinExistence type="predicted"/>
<dbReference type="Pfam" id="PF09860">
    <property type="entry name" value="DUF2087"/>
    <property type="match status" value="1"/>
</dbReference>
<reference evidence="2 3" key="1">
    <citation type="submission" date="2019-06" db="EMBL/GenBank/DDBJ databases">
        <authorList>
            <person name="Lee I."/>
            <person name="Jang G.I."/>
            <person name="Hwang C.Y."/>
        </authorList>
    </citation>
    <scope>NUCLEOTIDE SEQUENCE [LARGE SCALE GENOMIC DNA]</scope>
    <source>
        <strain evidence="2 3">PAMC 28131</strain>
    </source>
</reference>
<dbReference type="Proteomes" id="UP000319897">
    <property type="component" value="Unassembled WGS sequence"/>
</dbReference>
<dbReference type="RefSeq" id="WP_140927340.1">
    <property type="nucleotide sequence ID" value="NZ_VFSU01000016.1"/>
</dbReference>
<name>A0A501XQE5_9SPHN</name>
<comment type="caution">
    <text evidence="2">The sequence shown here is derived from an EMBL/GenBank/DDBJ whole genome shotgun (WGS) entry which is preliminary data.</text>
</comment>
<gene>
    <name evidence="2" type="ORF">FJQ54_05125</name>
</gene>
<feature type="domain" description="DUF2087" evidence="1">
    <location>
        <begin position="88"/>
        <end position="157"/>
    </location>
</feature>
<organism evidence="2 3">
    <name type="scientific">Sandaracinobacter neustonicus</name>
    <dbReference type="NCBI Taxonomy" id="1715348"/>
    <lineage>
        <taxon>Bacteria</taxon>
        <taxon>Pseudomonadati</taxon>
        <taxon>Pseudomonadota</taxon>
        <taxon>Alphaproteobacteria</taxon>
        <taxon>Sphingomonadales</taxon>
        <taxon>Sphingosinicellaceae</taxon>
        <taxon>Sandaracinobacter</taxon>
    </lineage>
</organism>
<dbReference type="InterPro" id="IPR018656">
    <property type="entry name" value="DUF2087"/>
</dbReference>
<accession>A0A501XQE5</accession>
<dbReference type="AlphaFoldDB" id="A0A501XQE5"/>
<evidence type="ECO:0000313" key="2">
    <source>
        <dbReference type="EMBL" id="TPE62901.1"/>
    </source>
</evidence>
<evidence type="ECO:0000259" key="1">
    <source>
        <dbReference type="Pfam" id="PF09860"/>
    </source>
</evidence>
<dbReference type="EMBL" id="VFSU01000016">
    <property type="protein sequence ID" value="TPE62901.1"/>
    <property type="molecule type" value="Genomic_DNA"/>
</dbReference>
<sequence>MPKHAIAFEIEDISAFARLLGKQLQAAKDTPSHLSLLNMLARAGGYRNFQHLRAEGAGRQVAAAAAEERFDPRPVERAFIQFDAAGQLLRFPAKRSLQILCVWALWARLPRGEVMAERRVNELLNTMHLFGDPALLRRDMVEMGLLTRQADGSDYRRVEQKPPPPARELIRRLATR</sequence>
<protein>
    <submittedName>
        <fullName evidence="2">DUF2087 domain-containing protein</fullName>
    </submittedName>
</protein>